<keyword evidence="1" id="KW-0472">Membrane</keyword>
<keyword evidence="1" id="KW-1133">Transmembrane helix</keyword>
<comment type="caution">
    <text evidence="4">The sequence shown here is derived from an EMBL/GenBank/DDBJ whole genome shotgun (WGS) entry which is preliminary data.</text>
</comment>
<gene>
    <name evidence="4" type="ORF">DES48_1016</name>
</gene>
<accession>A0A366EIJ4</accession>
<dbReference type="OrthoDB" id="2678751at2"/>
<evidence type="ECO:0000256" key="1">
    <source>
        <dbReference type="SAM" id="Phobius"/>
    </source>
</evidence>
<dbReference type="AlphaFoldDB" id="A0A366EIJ4"/>
<dbReference type="InterPro" id="IPR038118">
    <property type="entry name" value="BOFC_N_sf"/>
</dbReference>
<dbReference type="STRING" id="200904.GCA_900168775_02391"/>
<evidence type="ECO:0000313" key="5">
    <source>
        <dbReference type="Proteomes" id="UP000252254"/>
    </source>
</evidence>
<sequence>MKKYVYLSMFGVIMFLIGFSVHSLFEQQSSTAEQSDTIEVTEVSNTAAPFKSPLEIQVTLQKQYLDGKISEETHLETIQSMQDFWASYADWQVIDQKEGEMVFRKQMNDISPYIKKTGYFGLKDSMLSIFEGEPIHGQVIQSFYQIDTDTLESRKMDALQEGIKIESKDKYLQVLEVYRDLSPTKQVQG</sequence>
<feature type="transmembrane region" description="Helical" evidence="1">
    <location>
        <begin position="6"/>
        <end position="25"/>
    </location>
</feature>
<dbReference type="Gene3D" id="3.10.20.420">
    <property type="entry name" value="Bypass-of-forespore C, N-terminal domain"/>
    <property type="match status" value="1"/>
</dbReference>
<feature type="domain" description="Bypass-of-forespore C N-terminal" evidence="3">
    <location>
        <begin position="56"/>
        <end position="106"/>
    </location>
</feature>
<evidence type="ECO:0000259" key="3">
    <source>
        <dbReference type="Pfam" id="PF08977"/>
    </source>
</evidence>
<evidence type="ECO:0000313" key="4">
    <source>
        <dbReference type="EMBL" id="RBP01279.1"/>
    </source>
</evidence>
<reference evidence="4 5" key="1">
    <citation type="submission" date="2018-06" db="EMBL/GenBank/DDBJ databases">
        <title>Genomic Encyclopedia of Type Strains, Phase IV (KMG-IV): sequencing the most valuable type-strain genomes for metagenomic binning, comparative biology and taxonomic classification.</title>
        <authorList>
            <person name="Goeker M."/>
        </authorList>
    </citation>
    <scope>NUCLEOTIDE SEQUENCE [LARGE SCALE GENOMIC DNA]</scope>
    <source>
        <strain evidence="4 5">DSM 15140</strain>
    </source>
</reference>
<keyword evidence="1" id="KW-0812">Transmembrane</keyword>
<organism evidence="4 5">
    <name type="scientific">Paraliobacillus ryukyuensis</name>
    <dbReference type="NCBI Taxonomy" id="200904"/>
    <lineage>
        <taxon>Bacteria</taxon>
        <taxon>Bacillati</taxon>
        <taxon>Bacillota</taxon>
        <taxon>Bacilli</taxon>
        <taxon>Bacillales</taxon>
        <taxon>Bacillaceae</taxon>
        <taxon>Paraliobacillus</taxon>
    </lineage>
</organism>
<feature type="domain" description="Bypass of forespore C C-terminal" evidence="2">
    <location>
        <begin position="108"/>
        <end position="179"/>
    </location>
</feature>
<dbReference type="Gene3D" id="3.30.70.1740">
    <property type="entry name" value="Bypass-of-forespore C, C-terminal domain"/>
    <property type="match status" value="1"/>
</dbReference>
<proteinExistence type="predicted"/>
<dbReference type="Proteomes" id="UP000252254">
    <property type="component" value="Unassembled WGS sequence"/>
</dbReference>
<name>A0A366EIJ4_9BACI</name>
<dbReference type="InterPro" id="IPR015050">
    <property type="entry name" value="BofC_C"/>
</dbReference>
<dbReference type="Pfam" id="PF08955">
    <property type="entry name" value="BofC_C"/>
    <property type="match status" value="1"/>
</dbReference>
<dbReference type="EMBL" id="QNRI01000001">
    <property type="protein sequence ID" value="RBP01279.1"/>
    <property type="molecule type" value="Genomic_DNA"/>
</dbReference>
<dbReference type="RefSeq" id="WP_113865852.1">
    <property type="nucleotide sequence ID" value="NZ_BAABQN010000001.1"/>
</dbReference>
<dbReference type="InterPro" id="IPR015071">
    <property type="entry name" value="BOFC_N"/>
</dbReference>
<keyword evidence="5" id="KW-1185">Reference proteome</keyword>
<dbReference type="InterPro" id="IPR038117">
    <property type="entry name" value="BofC_C_sf"/>
</dbReference>
<protein>
    <submittedName>
        <fullName evidence="4">Forespore regulator of the sigma-K checkpoint</fullName>
    </submittedName>
</protein>
<evidence type="ECO:0000259" key="2">
    <source>
        <dbReference type="Pfam" id="PF08955"/>
    </source>
</evidence>
<dbReference type="Pfam" id="PF08977">
    <property type="entry name" value="BOFC_N"/>
    <property type="match status" value="1"/>
</dbReference>